<proteinExistence type="inferred from homology"/>
<dbReference type="InterPro" id="IPR050577">
    <property type="entry name" value="MAPR/NEUFC/NENF-like"/>
</dbReference>
<dbReference type="SUPFAM" id="SSF55856">
    <property type="entry name" value="Cytochrome b5-like heme/steroid binding domain"/>
    <property type="match status" value="1"/>
</dbReference>
<dbReference type="GO" id="GO:0012505">
    <property type="term" value="C:endomembrane system"/>
    <property type="evidence" value="ECO:0007669"/>
    <property type="project" value="TreeGrafter"/>
</dbReference>
<feature type="domain" description="Chromo" evidence="4">
    <location>
        <begin position="134"/>
        <end position="182"/>
    </location>
</feature>
<dbReference type="AlphaFoldDB" id="A0AAV7HHF0"/>
<accession>A0AAV7HHF0</accession>
<sequence length="182" mass="20258">MHRRMELQRRLFSSFIGLAFVAAMAAALLFRFSSILRPDKPRLWMVEELAPFNGTDEKLPILLGILGSVFDVTKGKSHYGPGGGYHHFAGRDASRAFVSGNFTGKLFSFFAGEPTDYIDIETMPLTVPIQTCDDLVENVVDICTAQTRRGVHIQFLVRWSGRPLSDCSWIEAVELQLATSSS</sequence>
<keyword evidence="2" id="KW-0446">Lipid-binding</keyword>
<dbReference type="Gene3D" id="3.10.120.10">
    <property type="entry name" value="Cytochrome b5-like heme/steroid binding domain"/>
    <property type="match status" value="1"/>
</dbReference>
<evidence type="ECO:0000313" key="5">
    <source>
        <dbReference type="EMBL" id="KAH0467312.1"/>
    </source>
</evidence>
<dbReference type="PROSITE" id="PS50013">
    <property type="entry name" value="CHROMO_2"/>
    <property type="match status" value="1"/>
</dbReference>
<dbReference type="GO" id="GO:0005496">
    <property type="term" value="F:steroid binding"/>
    <property type="evidence" value="ECO:0007669"/>
    <property type="project" value="UniProtKB-KW"/>
</dbReference>
<dbReference type="Proteomes" id="UP000775213">
    <property type="component" value="Unassembled WGS sequence"/>
</dbReference>
<dbReference type="GO" id="GO:0016020">
    <property type="term" value="C:membrane"/>
    <property type="evidence" value="ECO:0007669"/>
    <property type="project" value="TreeGrafter"/>
</dbReference>
<dbReference type="Pfam" id="PF00173">
    <property type="entry name" value="Cyt-b5"/>
    <property type="match status" value="1"/>
</dbReference>
<dbReference type="PANTHER" id="PTHR10281">
    <property type="entry name" value="MEMBRANE-ASSOCIATED PROGESTERONE RECEPTOR COMPONENT-RELATED"/>
    <property type="match status" value="1"/>
</dbReference>
<dbReference type="InterPro" id="IPR016197">
    <property type="entry name" value="Chromo-like_dom_sf"/>
</dbReference>
<reference evidence="5 6" key="1">
    <citation type="journal article" date="2021" name="Hortic Res">
        <title>Chromosome-scale assembly of the Dendrobium chrysotoxum genome enhances the understanding of orchid evolution.</title>
        <authorList>
            <person name="Zhang Y."/>
            <person name="Zhang G.Q."/>
            <person name="Zhang D."/>
            <person name="Liu X.D."/>
            <person name="Xu X.Y."/>
            <person name="Sun W.H."/>
            <person name="Yu X."/>
            <person name="Zhu X."/>
            <person name="Wang Z.W."/>
            <person name="Zhao X."/>
            <person name="Zhong W.Y."/>
            <person name="Chen H."/>
            <person name="Yin W.L."/>
            <person name="Huang T."/>
            <person name="Niu S.C."/>
            <person name="Liu Z.J."/>
        </authorList>
    </citation>
    <scope>NUCLEOTIDE SEQUENCE [LARGE SCALE GENOMIC DNA]</scope>
    <source>
        <strain evidence="5">Lindl</strain>
    </source>
</reference>
<evidence type="ECO:0000313" key="6">
    <source>
        <dbReference type="Proteomes" id="UP000775213"/>
    </source>
</evidence>
<keyword evidence="1" id="KW-0754">Steroid-binding</keyword>
<gene>
    <name evidence="5" type="ORF">IEQ34_004550</name>
</gene>
<organism evidence="5 6">
    <name type="scientific">Dendrobium chrysotoxum</name>
    <name type="common">Orchid</name>
    <dbReference type="NCBI Taxonomy" id="161865"/>
    <lineage>
        <taxon>Eukaryota</taxon>
        <taxon>Viridiplantae</taxon>
        <taxon>Streptophyta</taxon>
        <taxon>Embryophyta</taxon>
        <taxon>Tracheophyta</taxon>
        <taxon>Spermatophyta</taxon>
        <taxon>Magnoliopsida</taxon>
        <taxon>Liliopsida</taxon>
        <taxon>Asparagales</taxon>
        <taxon>Orchidaceae</taxon>
        <taxon>Epidendroideae</taxon>
        <taxon>Malaxideae</taxon>
        <taxon>Dendrobiinae</taxon>
        <taxon>Dendrobium</taxon>
    </lineage>
</organism>
<dbReference type="InterPro" id="IPR036400">
    <property type="entry name" value="Cyt_B5-like_heme/steroid_sf"/>
</dbReference>
<dbReference type="SMART" id="SM01117">
    <property type="entry name" value="Cyt-b5"/>
    <property type="match status" value="1"/>
</dbReference>
<evidence type="ECO:0000256" key="2">
    <source>
        <dbReference type="ARBA" id="ARBA00023121"/>
    </source>
</evidence>
<dbReference type="InterPro" id="IPR000953">
    <property type="entry name" value="Chromo/chromo_shadow_dom"/>
</dbReference>
<name>A0AAV7HHF0_DENCH</name>
<evidence type="ECO:0000259" key="4">
    <source>
        <dbReference type="PROSITE" id="PS50013"/>
    </source>
</evidence>
<protein>
    <recommendedName>
        <fullName evidence="4">Chromo domain-containing protein</fullName>
    </recommendedName>
</protein>
<dbReference type="InterPro" id="IPR001199">
    <property type="entry name" value="Cyt_B5-like_heme/steroid-bd"/>
</dbReference>
<dbReference type="SUPFAM" id="SSF54160">
    <property type="entry name" value="Chromo domain-like"/>
    <property type="match status" value="1"/>
</dbReference>
<keyword evidence="6" id="KW-1185">Reference proteome</keyword>
<dbReference type="EMBL" id="JAGFBR010000005">
    <property type="protein sequence ID" value="KAH0467312.1"/>
    <property type="molecule type" value="Genomic_DNA"/>
</dbReference>
<comment type="caution">
    <text evidence="5">The sequence shown here is derived from an EMBL/GenBank/DDBJ whole genome shotgun (WGS) entry which is preliminary data.</text>
</comment>
<dbReference type="PANTHER" id="PTHR10281:SF4">
    <property type="entry name" value="NEUFERRICIN"/>
    <property type="match status" value="1"/>
</dbReference>
<evidence type="ECO:0000256" key="1">
    <source>
        <dbReference type="ARBA" id="ARBA00022665"/>
    </source>
</evidence>
<comment type="similarity">
    <text evidence="3">Belongs to the cytochrome b5 family. MAPR subfamily.</text>
</comment>
<evidence type="ECO:0000256" key="3">
    <source>
        <dbReference type="ARBA" id="ARBA00038357"/>
    </source>
</evidence>